<dbReference type="EMBL" id="CP002305">
    <property type="protein sequence ID" value="ADQ16868.1"/>
    <property type="molecule type" value="Genomic_DNA"/>
</dbReference>
<gene>
    <name evidence="1" type="ordered locus">Lbys_1146</name>
</gene>
<name>E4RTL1_LEAB4</name>
<keyword evidence="2" id="KW-1185">Reference proteome</keyword>
<accession>E4RTL1</accession>
<dbReference type="RefSeq" id="WP_013407918.1">
    <property type="nucleotide sequence ID" value="NC_014655.1"/>
</dbReference>
<evidence type="ECO:0000313" key="2">
    <source>
        <dbReference type="Proteomes" id="UP000007435"/>
    </source>
</evidence>
<sequence>MVKDLYSIITRQDFESEEDTRSLVFICANHPEYSLPFAALTRYPVLETYAEYWEKGNAVQQENARILEVLFPKDKPEEPQEKVILNGRLALQKKFIKKYLKNHPVSGKI</sequence>
<dbReference type="STRING" id="649349.Lbys_1146"/>
<protein>
    <submittedName>
        <fullName evidence="1">Uncharacterized protein</fullName>
    </submittedName>
</protein>
<dbReference type="HOGENOM" id="CLU_2180531_0_0_10"/>
<dbReference type="KEGG" id="lby:Lbys_1146"/>
<evidence type="ECO:0000313" key="1">
    <source>
        <dbReference type="EMBL" id="ADQ16868.1"/>
    </source>
</evidence>
<proteinExistence type="predicted"/>
<reference evidence="1 2" key="2">
    <citation type="journal article" date="2011" name="Stand. Genomic Sci.">
        <title>Complete genome sequence of Leadbetterella byssophila type strain (4M15).</title>
        <authorList>
            <person name="Abt B."/>
            <person name="Teshima H."/>
            <person name="Lucas S."/>
            <person name="Lapidus A."/>
            <person name="Del Rio T.G."/>
            <person name="Nolan M."/>
            <person name="Tice H."/>
            <person name="Cheng J.F."/>
            <person name="Pitluck S."/>
            <person name="Liolios K."/>
            <person name="Pagani I."/>
            <person name="Ivanova N."/>
            <person name="Mavromatis K."/>
            <person name="Pati A."/>
            <person name="Tapia R."/>
            <person name="Han C."/>
            <person name="Goodwin L."/>
            <person name="Chen A."/>
            <person name="Palaniappan K."/>
            <person name="Land M."/>
            <person name="Hauser L."/>
            <person name="Chang Y.J."/>
            <person name="Jeffries C.D."/>
            <person name="Rohde M."/>
            <person name="Goker M."/>
            <person name="Tindall B.J."/>
            <person name="Detter J.C."/>
            <person name="Woyke T."/>
            <person name="Bristow J."/>
            <person name="Eisen J.A."/>
            <person name="Markowitz V."/>
            <person name="Hugenholtz P."/>
            <person name="Klenk H.P."/>
            <person name="Kyrpides N.C."/>
        </authorList>
    </citation>
    <scope>NUCLEOTIDE SEQUENCE [LARGE SCALE GENOMIC DNA]</scope>
    <source>
        <strain evidence="2">DSM 17132 / JCM 16389 / KACC 11308 / NBRC 106382 / 4M15</strain>
    </source>
</reference>
<reference key="1">
    <citation type="submission" date="2010-11" db="EMBL/GenBank/DDBJ databases">
        <title>The complete genome of Leadbetterella byssophila DSM 17132.</title>
        <authorList>
            <consortium name="US DOE Joint Genome Institute (JGI-PGF)"/>
            <person name="Lucas S."/>
            <person name="Copeland A."/>
            <person name="Lapidus A."/>
            <person name="Glavina del Rio T."/>
            <person name="Dalin E."/>
            <person name="Tice H."/>
            <person name="Bruce D."/>
            <person name="Goodwin L."/>
            <person name="Pitluck S."/>
            <person name="Kyrpides N."/>
            <person name="Mavromatis K."/>
            <person name="Ivanova N."/>
            <person name="Teshima H."/>
            <person name="Brettin T."/>
            <person name="Detter J.C."/>
            <person name="Han C."/>
            <person name="Tapia R."/>
            <person name="Land M."/>
            <person name="Hauser L."/>
            <person name="Markowitz V."/>
            <person name="Cheng J.-F."/>
            <person name="Hugenholtz P."/>
            <person name="Woyke T."/>
            <person name="Wu D."/>
            <person name="Tindall B."/>
            <person name="Pomrenke H.G."/>
            <person name="Brambilla E."/>
            <person name="Klenk H.-P."/>
            <person name="Eisen J.A."/>
        </authorList>
    </citation>
    <scope>NUCLEOTIDE SEQUENCE [LARGE SCALE GENOMIC DNA]</scope>
    <source>
        <strain>DSM 17132</strain>
    </source>
</reference>
<dbReference type="AlphaFoldDB" id="E4RTL1"/>
<organism evidence="1 2">
    <name type="scientific">Leadbetterella byssophila (strain DSM 17132 / JCM 16389 / KACC 11308 / NBRC 106382 / 4M15)</name>
    <dbReference type="NCBI Taxonomy" id="649349"/>
    <lineage>
        <taxon>Bacteria</taxon>
        <taxon>Pseudomonadati</taxon>
        <taxon>Bacteroidota</taxon>
        <taxon>Cytophagia</taxon>
        <taxon>Cytophagales</taxon>
        <taxon>Leadbetterellaceae</taxon>
        <taxon>Leadbetterella</taxon>
    </lineage>
</organism>
<dbReference type="Proteomes" id="UP000007435">
    <property type="component" value="Chromosome"/>
</dbReference>